<evidence type="ECO:0000313" key="3">
    <source>
        <dbReference type="Proteomes" id="UP000008144"/>
    </source>
</evidence>
<dbReference type="Proteomes" id="UP000008144">
    <property type="component" value="Chromosome 2"/>
</dbReference>
<dbReference type="Gene3D" id="3.40.50.1110">
    <property type="entry name" value="SGNH hydrolase"/>
    <property type="match status" value="1"/>
</dbReference>
<dbReference type="AlphaFoldDB" id="F6UIS2"/>
<dbReference type="FunCoup" id="F6UIS2">
    <property type="interactions" value="1"/>
</dbReference>
<dbReference type="Ensembl" id="ENSCINT00000008540.3">
    <property type="protein sequence ID" value="ENSCINP00000008540.3"/>
    <property type="gene ID" value="ENSCING00000004135.3"/>
</dbReference>
<sequence length="408" mass="48263">MGIFSSEHARKLLHNKCIVLIGDSVQRSVYKDLVVLCQENRFIKDKELRAKGEESFFNDRLVHRSELTNGIQYQEIREYKTNDQIIRFYFVTRIYNKFVQSILDDFMEANQPTPDVVLVNSCLWDLTKYGPGGRSQYQKNLERFCTELDKCVPVDTCIIWRTTLPVSQRARGGFLSKNVANCANTLLVDVLLANHLAHTIVTQHKYDVVDMHFLFTQQQQRRAKDGVHWNMYAHRRMTNILLTHISDAWGLGIPVQPSFDETVTNFNPKDISMNTTDVLHYAYQNARKLTDEELRYGGPIRSSNEMYDLYNSFYIVPKDLQPQNDEEHYVDEFTRFIQQHSNDIYQHGEQHQHQHLQKLQRQQVVNYYLNQEQDLPYYFNRTSNNFIHNQNNSKFSYCYNIQHTISKY</sequence>
<reference evidence="3" key="1">
    <citation type="journal article" date="2002" name="Science">
        <title>The draft genome of Ciona intestinalis: insights into chordate and vertebrate origins.</title>
        <authorList>
            <person name="Dehal P."/>
            <person name="Satou Y."/>
            <person name="Campbell R.K."/>
            <person name="Chapman J."/>
            <person name="Degnan B."/>
            <person name="De Tomaso A."/>
            <person name="Davidson B."/>
            <person name="Di Gregorio A."/>
            <person name="Gelpke M."/>
            <person name="Goodstein D.M."/>
            <person name="Harafuji N."/>
            <person name="Hastings K.E."/>
            <person name="Ho I."/>
            <person name="Hotta K."/>
            <person name="Huang W."/>
            <person name="Kawashima T."/>
            <person name="Lemaire P."/>
            <person name="Martinez D."/>
            <person name="Meinertzhagen I.A."/>
            <person name="Necula S."/>
            <person name="Nonaka M."/>
            <person name="Putnam N."/>
            <person name="Rash S."/>
            <person name="Saiga H."/>
            <person name="Satake M."/>
            <person name="Terry A."/>
            <person name="Yamada L."/>
            <person name="Wang H.G."/>
            <person name="Awazu S."/>
            <person name="Azumi K."/>
            <person name="Boore J."/>
            <person name="Branno M."/>
            <person name="Chin-Bow S."/>
            <person name="DeSantis R."/>
            <person name="Doyle S."/>
            <person name="Francino P."/>
            <person name="Keys D.N."/>
            <person name="Haga S."/>
            <person name="Hayashi H."/>
            <person name="Hino K."/>
            <person name="Imai K.S."/>
            <person name="Inaba K."/>
            <person name="Kano S."/>
            <person name="Kobayashi K."/>
            <person name="Kobayashi M."/>
            <person name="Lee B.I."/>
            <person name="Makabe K.W."/>
            <person name="Manohar C."/>
            <person name="Matassi G."/>
            <person name="Medina M."/>
            <person name="Mochizuki Y."/>
            <person name="Mount S."/>
            <person name="Morishita T."/>
            <person name="Miura S."/>
            <person name="Nakayama A."/>
            <person name="Nishizaka S."/>
            <person name="Nomoto H."/>
            <person name="Ohta F."/>
            <person name="Oishi K."/>
            <person name="Rigoutsos I."/>
            <person name="Sano M."/>
            <person name="Sasaki A."/>
            <person name="Sasakura Y."/>
            <person name="Shoguchi E."/>
            <person name="Shin-i T."/>
            <person name="Spagnuolo A."/>
            <person name="Stainier D."/>
            <person name="Suzuki M.M."/>
            <person name="Tassy O."/>
            <person name="Takatori N."/>
            <person name="Tokuoka M."/>
            <person name="Yagi K."/>
            <person name="Yoshizaki F."/>
            <person name="Wada S."/>
            <person name="Zhang C."/>
            <person name="Hyatt P.D."/>
            <person name="Larimer F."/>
            <person name="Detter C."/>
            <person name="Doggett N."/>
            <person name="Glavina T."/>
            <person name="Hawkins T."/>
            <person name="Richardson P."/>
            <person name="Lucas S."/>
            <person name="Kohara Y."/>
            <person name="Levine M."/>
            <person name="Satoh N."/>
            <person name="Rokhsar D.S."/>
        </authorList>
    </citation>
    <scope>NUCLEOTIDE SEQUENCE [LARGE SCALE GENOMIC DNA]</scope>
</reference>
<protein>
    <submittedName>
        <fullName evidence="2">Uncharacterized protein</fullName>
    </submittedName>
</protein>
<reference evidence="2" key="3">
    <citation type="submission" date="2025-08" db="UniProtKB">
        <authorList>
            <consortium name="Ensembl"/>
        </authorList>
    </citation>
    <scope>IDENTIFICATION</scope>
</reference>
<proteinExistence type="inferred from homology"/>
<dbReference type="GeneTree" id="ENSGT00390000002231"/>
<keyword evidence="3" id="KW-1185">Reference proteome</keyword>
<dbReference type="OMA" id="IAHRKIT"/>
<name>F6UIS2_CIOIN</name>
<dbReference type="PANTHER" id="PTHR14469">
    <property type="entry name" value="SARCOMA ANTIGEN NY-SAR-23"/>
    <property type="match status" value="1"/>
</dbReference>
<dbReference type="SUPFAM" id="SSF52266">
    <property type="entry name" value="SGNH hydrolase"/>
    <property type="match status" value="1"/>
</dbReference>
<dbReference type="HOGENOM" id="CLU_674320_0_0_1"/>
<dbReference type="STRING" id="7719.ENSCINP00000008540"/>
<evidence type="ECO:0000256" key="1">
    <source>
        <dbReference type="ARBA" id="ARBA00037957"/>
    </source>
</evidence>
<comment type="similarity">
    <text evidence="1">Belongs to the PC-esterase family.</text>
</comment>
<evidence type="ECO:0000313" key="2">
    <source>
        <dbReference type="Ensembl" id="ENSCINP00000008540.3"/>
    </source>
</evidence>
<dbReference type="PANTHER" id="PTHR14469:SF0">
    <property type="entry name" value="FAMILY WITH SEQUENCE SIMILARITY 113"/>
    <property type="match status" value="1"/>
</dbReference>
<dbReference type="EMBL" id="EAAA01001326">
    <property type="status" value="NOT_ANNOTATED_CDS"/>
    <property type="molecule type" value="Genomic_DNA"/>
</dbReference>
<dbReference type="InParanoid" id="F6UIS2"/>
<organism evidence="2 3">
    <name type="scientific">Ciona intestinalis</name>
    <name type="common">Transparent sea squirt</name>
    <name type="synonym">Ascidia intestinalis</name>
    <dbReference type="NCBI Taxonomy" id="7719"/>
    <lineage>
        <taxon>Eukaryota</taxon>
        <taxon>Metazoa</taxon>
        <taxon>Chordata</taxon>
        <taxon>Tunicata</taxon>
        <taxon>Ascidiacea</taxon>
        <taxon>Phlebobranchia</taxon>
        <taxon>Cionidae</taxon>
        <taxon>Ciona</taxon>
    </lineage>
</organism>
<accession>F6UIS2</accession>
<reference evidence="2" key="4">
    <citation type="submission" date="2025-09" db="UniProtKB">
        <authorList>
            <consortium name="Ensembl"/>
        </authorList>
    </citation>
    <scope>IDENTIFICATION</scope>
</reference>
<reference evidence="2" key="2">
    <citation type="journal article" date="2008" name="Genome Biol.">
        <title>Improved genome assembly and evidence-based global gene model set for the chordate Ciona intestinalis: new insight into intron and operon populations.</title>
        <authorList>
            <person name="Satou Y."/>
            <person name="Mineta K."/>
            <person name="Ogasawara M."/>
            <person name="Sasakura Y."/>
            <person name="Shoguchi E."/>
            <person name="Ueno K."/>
            <person name="Yamada L."/>
            <person name="Matsumoto J."/>
            <person name="Wasserscheid J."/>
            <person name="Dewar K."/>
            <person name="Wiley G.B."/>
            <person name="Macmil S.L."/>
            <person name="Roe B.A."/>
            <person name="Zeller R.W."/>
            <person name="Hastings K.E."/>
            <person name="Lemaire P."/>
            <person name="Lindquist E."/>
            <person name="Endo T."/>
            <person name="Hotta K."/>
            <person name="Inaba K."/>
        </authorList>
    </citation>
    <scope>NUCLEOTIDE SEQUENCE [LARGE SCALE GENOMIC DNA]</scope>
    <source>
        <strain evidence="2">wild type</strain>
    </source>
</reference>
<dbReference type="InterPro" id="IPR036514">
    <property type="entry name" value="SGNH_hydro_sf"/>
</dbReference>